<dbReference type="InterPro" id="IPR003593">
    <property type="entry name" value="AAA+_ATPase"/>
</dbReference>
<sequence length="353" mass="38862">MATQHTKQQMPDEPSAEHNVLEITNASVAFAMERGDARVLDDVSINVRRGEVLGVVGESGSGKSMLADSMLDAIDSPGTLTGDVVFNPPEGGEPIRVNDLSKEELRRFRWERVSMVVQGALDSFNPTLSIGDHFVETLRAHDYDIQAGMERARQLISDVHLEPDRVLDAYPHELSGGMKQRALIALSLILDPDVLVMDEPTAALDLLMQQSILKLLSELKAEYDLTIVIVTHDLSHVARISDRLAVMYAFELLELGPVQDIVMDPAHPYTRELLNSIPDIDADLDEMASIEGTSPDPLNVPKGCSYHTRCPLADEQCRATNPDLIEVSDGHGAACFYTDEARETIPLKKEVSK</sequence>
<feature type="domain" description="ABC transporter" evidence="9">
    <location>
        <begin position="23"/>
        <end position="274"/>
    </location>
</feature>
<evidence type="ECO:0000256" key="2">
    <source>
        <dbReference type="ARBA" id="ARBA00022448"/>
    </source>
</evidence>
<dbReference type="GO" id="GO:0015833">
    <property type="term" value="P:peptide transport"/>
    <property type="evidence" value="ECO:0007669"/>
    <property type="project" value="InterPro"/>
</dbReference>
<evidence type="ECO:0000256" key="7">
    <source>
        <dbReference type="ARBA" id="ARBA00022967"/>
    </source>
</evidence>
<accession>A0A830E9E5</accession>
<gene>
    <name evidence="10" type="ORF">GCM10007209_30050</name>
</gene>
<organism evidence="10 11">
    <name type="scientific">Haloferax sulfurifontis</name>
    <dbReference type="NCBI Taxonomy" id="255616"/>
    <lineage>
        <taxon>Archaea</taxon>
        <taxon>Methanobacteriati</taxon>
        <taxon>Methanobacteriota</taxon>
        <taxon>Stenosarchaea group</taxon>
        <taxon>Halobacteria</taxon>
        <taxon>Halobacteriales</taxon>
        <taxon>Haloferacaceae</taxon>
        <taxon>Haloferax</taxon>
    </lineage>
</organism>
<keyword evidence="5" id="KW-0547">Nucleotide-binding</keyword>
<evidence type="ECO:0000256" key="3">
    <source>
        <dbReference type="ARBA" id="ARBA00022475"/>
    </source>
</evidence>
<comment type="subcellular location">
    <subcellularLocation>
        <location evidence="1">Cell membrane</location>
        <topology evidence="1">Peripheral membrane protein</topology>
    </subcellularLocation>
</comment>
<dbReference type="InterPro" id="IPR003439">
    <property type="entry name" value="ABC_transporter-like_ATP-bd"/>
</dbReference>
<dbReference type="SUPFAM" id="SSF52540">
    <property type="entry name" value="P-loop containing nucleoside triphosphate hydrolases"/>
    <property type="match status" value="1"/>
</dbReference>
<dbReference type="PROSITE" id="PS50893">
    <property type="entry name" value="ABC_TRANSPORTER_2"/>
    <property type="match status" value="1"/>
</dbReference>
<keyword evidence="7" id="KW-1278">Translocase</keyword>
<protein>
    <submittedName>
        <fullName evidence="10">Dipeptide/oligopeptide/nickel ABC transporter ATP-binding protein</fullName>
    </submittedName>
</protein>
<reference evidence="10" key="2">
    <citation type="submission" date="2020-09" db="EMBL/GenBank/DDBJ databases">
        <authorList>
            <person name="Sun Q."/>
            <person name="Sedlacek I."/>
        </authorList>
    </citation>
    <scope>NUCLEOTIDE SEQUENCE</scope>
    <source>
        <strain evidence="10">CCM 7217</strain>
    </source>
</reference>
<dbReference type="CDD" id="cd03257">
    <property type="entry name" value="ABC_NikE_OppD_transporters"/>
    <property type="match status" value="1"/>
</dbReference>
<evidence type="ECO:0000313" key="10">
    <source>
        <dbReference type="EMBL" id="GGC65937.1"/>
    </source>
</evidence>
<keyword evidence="4" id="KW-0997">Cell inner membrane</keyword>
<dbReference type="InterPro" id="IPR017871">
    <property type="entry name" value="ABC_transporter-like_CS"/>
</dbReference>
<dbReference type="PROSITE" id="PS00211">
    <property type="entry name" value="ABC_TRANSPORTER_1"/>
    <property type="match status" value="1"/>
</dbReference>
<keyword evidence="8" id="KW-0472">Membrane</keyword>
<dbReference type="Proteomes" id="UP000646833">
    <property type="component" value="Unassembled WGS sequence"/>
</dbReference>
<dbReference type="Pfam" id="PF08352">
    <property type="entry name" value="oligo_HPY"/>
    <property type="match status" value="1"/>
</dbReference>
<evidence type="ECO:0000256" key="1">
    <source>
        <dbReference type="ARBA" id="ARBA00004202"/>
    </source>
</evidence>
<dbReference type="Pfam" id="PF00005">
    <property type="entry name" value="ABC_tran"/>
    <property type="match status" value="1"/>
</dbReference>
<dbReference type="InterPro" id="IPR013563">
    <property type="entry name" value="Oligopep_ABC_C"/>
</dbReference>
<dbReference type="GO" id="GO:0016887">
    <property type="term" value="F:ATP hydrolysis activity"/>
    <property type="evidence" value="ECO:0007669"/>
    <property type="project" value="InterPro"/>
</dbReference>
<reference evidence="10" key="1">
    <citation type="journal article" date="2014" name="Int. J. Syst. Evol. Microbiol.">
        <title>Complete genome sequence of Corynebacterium casei LMG S-19264T (=DSM 44701T), isolated from a smear-ripened cheese.</title>
        <authorList>
            <consortium name="US DOE Joint Genome Institute (JGI-PGF)"/>
            <person name="Walter F."/>
            <person name="Albersmeier A."/>
            <person name="Kalinowski J."/>
            <person name="Ruckert C."/>
        </authorList>
    </citation>
    <scope>NUCLEOTIDE SEQUENCE</scope>
    <source>
        <strain evidence="10">CCM 7217</strain>
    </source>
</reference>
<dbReference type="RefSeq" id="WP_188424304.1">
    <property type="nucleotide sequence ID" value="NZ_BMCI01000005.1"/>
</dbReference>
<dbReference type="EMBL" id="BMCI01000005">
    <property type="protein sequence ID" value="GGC65937.1"/>
    <property type="molecule type" value="Genomic_DNA"/>
</dbReference>
<dbReference type="SMART" id="SM00382">
    <property type="entry name" value="AAA"/>
    <property type="match status" value="1"/>
</dbReference>
<keyword evidence="2" id="KW-0813">Transport</keyword>
<dbReference type="NCBIfam" id="TIGR01727">
    <property type="entry name" value="oligo_HPY"/>
    <property type="match status" value="1"/>
</dbReference>
<dbReference type="PANTHER" id="PTHR43297:SF14">
    <property type="entry name" value="ATPASE AAA-TYPE CORE DOMAIN-CONTAINING PROTEIN"/>
    <property type="match status" value="1"/>
</dbReference>
<dbReference type="PANTHER" id="PTHR43297">
    <property type="entry name" value="OLIGOPEPTIDE TRANSPORT ATP-BINDING PROTEIN APPD"/>
    <property type="match status" value="1"/>
</dbReference>
<keyword evidence="3" id="KW-1003">Cell membrane</keyword>
<evidence type="ECO:0000256" key="6">
    <source>
        <dbReference type="ARBA" id="ARBA00022840"/>
    </source>
</evidence>
<dbReference type="GO" id="GO:0005886">
    <property type="term" value="C:plasma membrane"/>
    <property type="evidence" value="ECO:0007669"/>
    <property type="project" value="UniProtKB-SubCell"/>
</dbReference>
<evidence type="ECO:0000259" key="9">
    <source>
        <dbReference type="PROSITE" id="PS50893"/>
    </source>
</evidence>
<dbReference type="InterPro" id="IPR027417">
    <property type="entry name" value="P-loop_NTPase"/>
</dbReference>
<keyword evidence="6 10" id="KW-0067">ATP-binding</keyword>
<evidence type="ECO:0000256" key="5">
    <source>
        <dbReference type="ARBA" id="ARBA00022741"/>
    </source>
</evidence>
<dbReference type="AlphaFoldDB" id="A0A830E9E5"/>
<evidence type="ECO:0000313" key="11">
    <source>
        <dbReference type="Proteomes" id="UP000646833"/>
    </source>
</evidence>
<name>A0A830E9E5_9EURY</name>
<comment type="caution">
    <text evidence="10">The sequence shown here is derived from an EMBL/GenBank/DDBJ whole genome shotgun (WGS) entry which is preliminary data.</text>
</comment>
<dbReference type="GO" id="GO:0005524">
    <property type="term" value="F:ATP binding"/>
    <property type="evidence" value="ECO:0007669"/>
    <property type="project" value="UniProtKB-KW"/>
</dbReference>
<dbReference type="InterPro" id="IPR050388">
    <property type="entry name" value="ABC_Ni/Peptide_Import"/>
</dbReference>
<evidence type="ECO:0000256" key="8">
    <source>
        <dbReference type="ARBA" id="ARBA00023136"/>
    </source>
</evidence>
<dbReference type="FunFam" id="3.40.50.300:FF:000016">
    <property type="entry name" value="Oligopeptide ABC transporter ATP-binding component"/>
    <property type="match status" value="1"/>
</dbReference>
<dbReference type="Gene3D" id="3.40.50.300">
    <property type="entry name" value="P-loop containing nucleotide triphosphate hydrolases"/>
    <property type="match status" value="1"/>
</dbReference>
<evidence type="ECO:0000256" key="4">
    <source>
        <dbReference type="ARBA" id="ARBA00022519"/>
    </source>
</evidence>
<proteinExistence type="predicted"/>